<comment type="caution">
    <text evidence="1">The sequence shown here is derived from an EMBL/GenBank/DDBJ whole genome shotgun (WGS) entry which is preliminary data.</text>
</comment>
<dbReference type="EMBL" id="WNWW01000251">
    <property type="protein sequence ID" value="KAF3427526.1"/>
    <property type="molecule type" value="Genomic_DNA"/>
</dbReference>
<keyword evidence="2" id="KW-1185">Reference proteome</keyword>
<evidence type="ECO:0000313" key="2">
    <source>
        <dbReference type="Proteomes" id="UP000655588"/>
    </source>
</evidence>
<dbReference type="AlphaFoldDB" id="A0A833VPW0"/>
<sequence length="94" mass="10939">MIIIYYFLLHFATEITPIDSTDLLISVKFYSFTIILIHQFRACTTAPLFQRGSPIYALRLCRHYMISKRCARAYFTLTVTITAILSELSKCLQH</sequence>
<evidence type="ECO:0000313" key="1">
    <source>
        <dbReference type="EMBL" id="KAF3427526.1"/>
    </source>
</evidence>
<dbReference type="Proteomes" id="UP000655588">
    <property type="component" value="Unassembled WGS sequence"/>
</dbReference>
<accession>A0A833VPW0</accession>
<protein>
    <submittedName>
        <fullName evidence="1">Uncharacterized protein</fullName>
    </submittedName>
</protein>
<organism evidence="1 2">
    <name type="scientific">Frieseomelitta varia</name>
    <dbReference type="NCBI Taxonomy" id="561572"/>
    <lineage>
        <taxon>Eukaryota</taxon>
        <taxon>Metazoa</taxon>
        <taxon>Ecdysozoa</taxon>
        <taxon>Arthropoda</taxon>
        <taxon>Hexapoda</taxon>
        <taxon>Insecta</taxon>
        <taxon>Pterygota</taxon>
        <taxon>Neoptera</taxon>
        <taxon>Endopterygota</taxon>
        <taxon>Hymenoptera</taxon>
        <taxon>Apocrita</taxon>
        <taxon>Aculeata</taxon>
        <taxon>Apoidea</taxon>
        <taxon>Anthophila</taxon>
        <taxon>Apidae</taxon>
        <taxon>Frieseomelitta</taxon>
    </lineage>
</organism>
<name>A0A833VPW0_9HYME</name>
<gene>
    <name evidence="1" type="ORF">E2986_12920</name>
</gene>
<proteinExistence type="predicted"/>
<reference evidence="1" key="1">
    <citation type="submission" date="2019-11" db="EMBL/GenBank/DDBJ databases">
        <title>The nuclear and mitochondrial genomes of Frieseomelitta varia - a highly eusocial stingless bee (Meliponini) with a permanently sterile worker caste.</title>
        <authorList>
            <person name="Freitas F.C.P."/>
            <person name="Lourenco A.P."/>
            <person name="Nunes F.M.F."/>
            <person name="Paschoal A.R."/>
            <person name="Abreu F.C.P."/>
            <person name="Barbin F.O."/>
            <person name="Bataglia L."/>
            <person name="Cardoso-Junior C.A.M."/>
            <person name="Cervoni M.S."/>
            <person name="Silva S.R."/>
            <person name="Dalarmi F."/>
            <person name="Del Lama M.A."/>
            <person name="Depintor T.S."/>
            <person name="Ferreira K.M."/>
            <person name="Goria P.S."/>
            <person name="Jaskot M.C."/>
            <person name="Lago D.C."/>
            <person name="Luna-Lucena D."/>
            <person name="Moda L.M."/>
            <person name="Nascimento L."/>
            <person name="Pedrino M."/>
            <person name="Rabico F.O."/>
            <person name="Sanches F.C."/>
            <person name="Santos D.E."/>
            <person name="Santos C.G."/>
            <person name="Vieira J."/>
            <person name="Lopes T.F."/>
            <person name="Barchuk A.R."/>
            <person name="Hartfelder K."/>
            <person name="Simoes Z.L.P."/>
            <person name="Bitondi M.M.G."/>
            <person name="Pinheiro D.G."/>
        </authorList>
    </citation>
    <scope>NUCLEOTIDE SEQUENCE</scope>
    <source>
        <strain evidence="1">USP_RPSP 00005682</strain>
        <tissue evidence="1">Whole individual</tissue>
    </source>
</reference>